<dbReference type="Pfam" id="PF01695">
    <property type="entry name" value="IstB_IS21"/>
    <property type="match status" value="1"/>
</dbReference>
<sequence>MITPLDDWQDQRRLRRLAEFQARRPLLLRHKGPLRDEIAEWGSRLFDGTARTMVLVGGTGTTKTWSLWEVLERAVAAGYADTIVFATAADWQEAVGPPVDRQALRVMRRAGVLVLDDFGSTRINEWAVDCLSPVVDERWSWGRPTGITSNLEDFDEALGERAERITSRLGHEATVVVLDGADRRAAG</sequence>
<dbReference type="AlphaFoldDB" id="A0A919QC99"/>
<keyword evidence="3" id="KW-1185">Reference proteome</keyword>
<protein>
    <recommendedName>
        <fullName evidence="1">IstB-like ATP-binding domain-containing protein</fullName>
    </recommendedName>
</protein>
<feature type="domain" description="IstB-like ATP-binding" evidence="1">
    <location>
        <begin position="42"/>
        <end position="183"/>
    </location>
</feature>
<reference evidence="2" key="1">
    <citation type="submission" date="2021-01" db="EMBL/GenBank/DDBJ databases">
        <title>Whole genome shotgun sequence of Acrocarpospora phusangensis NBRC 108782.</title>
        <authorList>
            <person name="Komaki H."/>
            <person name="Tamura T."/>
        </authorList>
    </citation>
    <scope>NUCLEOTIDE SEQUENCE</scope>
    <source>
        <strain evidence="2">NBRC 108782</strain>
    </source>
</reference>
<accession>A0A919QC99</accession>
<evidence type="ECO:0000313" key="3">
    <source>
        <dbReference type="Proteomes" id="UP000640052"/>
    </source>
</evidence>
<evidence type="ECO:0000313" key="2">
    <source>
        <dbReference type="EMBL" id="GIH26033.1"/>
    </source>
</evidence>
<dbReference type="InterPro" id="IPR002611">
    <property type="entry name" value="IstB_ATP-bd"/>
</dbReference>
<dbReference type="SUPFAM" id="SSF52540">
    <property type="entry name" value="P-loop containing nucleoside triphosphate hydrolases"/>
    <property type="match status" value="1"/>
</dbReference>
<dbReference type="InterPro" id="IPR027417">
    <property type="entry name" value="P-loop_NTPase"/>
</dbReference>
<organism evidence="2 3">
    <name type="scientific">Acrocarpospora phusangensis</name>
    <dbReference type="NCBI Taxonomy" id="1070424"/>
    <lineage>
        <taxon>Bacteria</taxon>
        <taxon>Bacillati</taxon>
        <taxon>Actinomycetota</taxon>
        <taxon>Actinomycetes</taxon>
        <taxon>Streptosporangiales</taxon>
        <taxon>Streptosporangiaceae</taxon>
        <taxon>Acrocarpospora</taxon>
    </lineage>
</organism>
<dbReference type="RefSeq" id="WP_204042728.1">
    <property type="nucleotide sequence ID" value="NZ_BOOA01000035.1"/>
</dbReference>
<comment type="caution">
    <text evidence="2">The sequence shown here is derived from an EMBL/GenBank/DDBJ whole genome shotgun (WGS) entry which is preliminary data.</text>
</comment>
<dbReference type="EMBL" id="BOOA01000035">
    <property type="protein sequence ID" value="GIH26033.1"/>
    <property type="molecule type" value="Genomic_DNA"/>
</dbReference>
<dbReference type="GO" id="GO:0005524">
    <property type="term" value="F:ATP binding"/>
    <property type="evidence" value="ECO:0007669"/>
    <property type="project" value="InterPro"/>
</dbReference>
<gene>
    <name evidence="2" type="ORF">Aph01nite_43430</name>
</gene>
<dbReference type="Gene3D" id="3.40.50.300">
    <property type="entry name" value="P-loop containing nucleotide triphosphate hydrolases"/>
    <property type="match status" value="1"/>
</dbReference>
<evidence type="ECO:0000259" key="1">
    <source>
        <dbReference type="Pfam" id="PF01695"/>
    </source>
</evidence>
<dbReference type="Proteomes" id="UP000640052">
    <property type="component" value="Unassembled WGS sequence"/>
</dbReference>
<proteinExistence type="predicted"/>
<name>A0A919QC99_9ACTN</name>